<accession>A0A6J6IVE2</accession>
<dbReference type="SUPFAM" id="SSF53784">
    <property type="entry name" value="Phosphofructokinase"/>
    <property type="match status" value="1"/>
</dbReference>
<dbReference type="EMBL" id="CAEZUP010000184">
    <property type="protein sequence ID" value="CAB4628692.1"/>
    <property type="molecule type" value="Genomic_DNA"/>
</dbReference>
<proteinExistence type="predicted"/>
<sequence length="122" mass="12906">MARGEVIEHDAFGHPRLDDVNVGRWIADKLSIALHAEKSLVVKSGYFARSAPANAEDRVLVDECASMAVRGALDGEVGVVGHDEDSGGQMGVIDFPRVSGGKVLDISAPWVVDLLAGVQANR</sequence>
<name>A0A6J6IVE2_9ZZZZ</name>
<dbReference type="GO" id="GO:0003872">
    <property type="term" value="F:6-phosphofructokinase activity"/>
    <property type="evidence" value="ECO:0007669"/>
    <property type="project" value="InterPro"/>
</dbReference>
<dbReference type="AlphaFoldDB" id="A0A6J6IVE2"/>
<evidence type="ECO:0000313" key="1">
    <source>
        <dbReference type="EMBL" id="CAB4628692.1"/>
    </source>
</evidence>
<dbReference type="InterPro" id="IPR035966">
    <property type="entry name" value="PKF_sf"/>
</dbReference>
<organism evidence="1">
    <name type="scientific">freshwater metagenome</name>
    <dbReference type="NCBI Taxonomy" id="449393"/>
    <lineage>
        <taxon>unclassified sequences</taxon>
        <taxon>metagenomes</taxon>
        <taxon>ecological metagenomes</taxon>
    </lineage>
</organism>
<gene>
    <name evidence="1" type="ORF">UFOPK1835_02283</name>
</gene>
<reference evidence="1" key="1">
    <citation type="submission" date="2020-05" db="EMBL/GenBank/DDBJ databases">
        <authorList>
            <person name="Chiriac C."/>
            <person name="Salcher M."/>
            <person name="Ghai R."/>
            <person name="Kavagutti S V."/>
        </authorList>
    </citation>
    <scope>NUCLEOTIDE SEQUENCE</scope>
</reference>
<protein>
    <submittedName>
        <fullName evidence="1">Unannotated protein</fullName>
    </submittedName>
</protein>